<keyword evidence="4" id="KW-0479">Metal-binding</keyword>
<dbReference type="GO" id="GO:0008237">
    <property type="term" value="F:metallopeptidase activity"/>
    <property type="evidence" value="ECO:0007669"/>
    <property type="project" value="UniProtKB-KW"/>
</dbReference>
<reference evidence="13" key="1">
    <citation type="submission" date="2018-05" db="EMBL/GenBank/DDBJ databases">
        <title>Azospirillum thermophila sp. nov., a novel isolated from hot spring.</title>
        <authorList>
            <person name="Zhao Z."/>
        </authorList>
    </citation>
    <scope>NUCLEOTIDE SEQUENCE [LARGE SCALE GENOMIC DNA]</scope>
    <source>
        <strain evidence="13">CFH 70021</strain>
    </source>
</reference>
<dbReference type="SUPFAM" id="SSF55166">
    <property type="entry name" value="Hedgehog/DD-peptidase"/>
    <property type="match status" value="1"/>
</dbReference>
<organism evidence="12 13">
    <name type="scientific">Azospirillum thermophilum</name>
    <dbReference type="NCBI Taxonomy" id="2202148"/>
    <lineage>
        <taxon>Bacteria</taxon>
        <taxon>Pseudomonadati</taxon>
        <taxon>Pseudomonadota</taxon>
        <taxon>Alphaproteobacteria</taxon>
        <taxon>Rhodospirillales</taxon>
        <taxon>Azospirillaceae</taxon>
        <taxon>Azospirillum</taxon>
    </lineage>
</organism>
<dbReference type="CDD" id="cd14844">
    <property type="entry name" value="Zn-DD-carboxypeptidase_like"/>
    <property type="match status" value="1"/>
</dbReference>
<dbReference type="GO" id="GO:0046872">
    <property type="term" value="F:metal ion binding"/>
    <property type="evidence" value="ECO:0007669"/>
    <property type="project" value="UniProtKB-KW"/>
</dbReference>
<dbReference type="Gene3D" id="3.30.1380.10">
    <property type="match status" value="1"/>
</dbReference>
<comment type="similarity">
    <text evidence="10">Belongs to the peptidase M15 family.</text>
</comment>
<gene>
    <name evidence="12" type="ORF">DEW08_11100</name>
</gene>
<dbReference type="PANTHER" id="PTHR37425">
    <property type="match status" value="1"/>
</dbReference>
<dbReference type="InterPro" id="IPR010275">
    <property type="entry name" value="MepK"/>
</dbReference>
<dbReference type="KEGG" id="azz:DEW08_11100"/>
<dbReference type="GO" id="GO:0006508">
    <property type="term" value="P:proteolysis"/>
    <property type="evidence" value="ECO:0007669"/>
    <property type="project" value="UniProtKB-KW"/>
</dbReference>
<keyword evidence="9" id="KW-0961">Cell wall biogenesis/degradation</keyword>
<evidence type="ECO:0000256" key="6">
    <source>
        <dbReference type="ARBA" id="ARBA00022801"/>
    </source>
</evidence>
<evidence type="ECO:0000256" key="1">
    <source>
        <dbReference type="ARBA" id="ARBA00001947"/>
    </source>
</evidence>
<name>A0A2S2CQB3_9PROT</name>
<accession>A0A2S2CQB3</accession>
<evidence type="ECO:0000256" key="4">
    <source>
        <dbReference type="ARBA" id="ARBA00022723"/>
    </source>
</evidence>
<keyword evidence="3" id="KW-0645">Protease</keyword>
<keyword evidence="8" id="KW-0482">Metalloprotease</keyword>
<keyword evidence="5" id="KW-0732">Signal</keyword>
<keyword evidence="6" id="KW-0378">Hydrolase</keyword>
<dbReference type="InterPro" id="IPR006311">
    <property type="entry name" value="TAT_signal"/>
</dbReference>
<evidence type="ECO:0000313" key="12">
    <source>
        <dbReference type="EMBL" id="AWK86714.1"/>
    </source>
</evidence>
<dbReference type="OrthoDB" id="9782994at2"/>
<dbReference type="Proteomes" id="UP000245629">
    <property type="component" value="Chromosome 2"/>
</dbReference>
<dbReference type="AlphaFoldDB" id="A0A2S2CQB3"/>
<dbReference type="PANTHER" id="PTHR37425:SF1">
    <property type="entry name" value="OUTER MEMBRANE PROTEIN"/>
    <property type="match status" value="1"/>
</dbReference>
<evidence type="ECO:0000256" key="8">
    <source>
        <dbReference type="ARBA" id="ARBA00023049"/>
    </source>
</evidence>
<dbReference type="Pfam" id="PF05951">
    <property type="entry name" value="Peptidase_M15_2"/>
    <property type="match status" value="1"/>
</dbReference>
<comment type="pathway">
    <text evidence="2">Cell wall biogenesis; cell wall polysaccharide biosynthesis.</text>
</comment>
<evidence type="ECO:0000256" key="3">
    <source>
        <dbReference type="ARBA" id="ARBA00022670"/>
    </source>
</evidence>
<evidence type="ECO:0000256" key="10">
    <source>
        <dbReference type="ARBA" id="ARBA00093448"/>
    </source>
</evidence>
<evidence type="ECO:0000256" key="11">
    <source>
        <dbReference type="ARBA" id="ARBA00093666"/>
    </source>
</evidence>
<evidence type="ECO:0000313" key="13">
    <source>
        <dbReference type="Proteomes" id="UP000245629"/>
    </source>
</evidence>
<protein>
    <recommendedName>
        <fullName evidence="11">Murein endopeptidase K</fullName>
    </recommendedName>
</protein>
<proteinExistence type="inferred from homology"/>
<dbReference type="PROSITE" id="PS51318">
    <property type="entry name" value="TAT"/>
    <property type="match status" value="1"/>
</dbReference>
<evidence type="ECO:0000256" key="7">
    <source>
        <dbReference type="ARBA" id="ARBA00022833"/>
    </source>
</evidence>
<evidence type="ECO:0000256" key="9">
    <source>
        <dbReference type="ARBA" id="ARBA00023316"/>
    </source>
</evidence>
<dbReference type="InterPro" id="IPR009045">
    <property type="entry name" value="Zn_M74/Hedgehog-like"/>
</dbReference>
<keyword evidence="7" id="KW-0862">Zinc</keyword>
<keyword evidence="13" id="KW-1185">Reference proteome</keyword>
<sequence length="205" mass="22397">MLLRDDERAAPEMGRRGFLGFAAAAFGSAVSATAVTSAVTVAPVLLGSSPVEAAPLAGGVRRLSLHNVNTNERFDGVYWADGHYKADALKRLDVLLRDHRAKQVCKFDPRLFDLLARLHQTVDSDEPFQVICGFRSRKTNAMARRRSRGVAKESYHMRGMAVDIRLPDTDLRGLAGIARGMQAGGVGYYARSGFVHVDVGPVRSW</sequence>
<comment type="cofactor">
    <cofactor evidence="1">
        <name>Zn(2+)</name>
        <dbReference type="ChEBI" id="CHEBI:29105"/>
    </cofactor>
</comment>
<dbReference type="GO" id="GO:0071555">
    <property type="term" value="P:cell wall organization"/>
    <property type="evidence" value="ECO:0007669"/>
    <property type="project" value="UniProtKB-KW"/>
</dbReference>
<evidence type="ECO:0000256" key="2">
    <source>
        <dbReference type="ARBA" id="ARBA00004776"/>
    </source>
</evidence>
<evidence type="ECO:0000256" key="5">
    <source>
        <dbReference type="ARBA" id="ARBA00022729"/>
    </source>
</evidence>
<dbReference type="EMBL" id="CP029353">
    <property type="protein sequence ID" value="AWK86714.1"/>
    <property type="molecule type" value="Genomic_DNA"/>
</dbReference>